<comment type="caution">
    <text evidence="3">The sequence shown here is derived from an EMBL/GenBank/DDBJ whole genome shotgun (WGS) entry which is preliminary data.</text>
</comment>
<feature type="transmembrane region" description="Helical" evidence="2">
    <location>
        <begin position="12"/>
        <end position="33"/>
    </location>
</feature>
<organism evidence="3 4">
    <name type="scientific">Colletotrichum musicola</name>
    <dbReference type="NCBI Taxonomy" id="2175873"/>
    <lineage>
        <taxon>Eukaryota</taxon>
        <taxon>Fungi</taxon>
        <taxon>Dikarya</taxon>
        <taxon>Ascomycota</taxon>
        <taxon>Pezizomycotina</taxon>
        <taxon>Sordariomycetes</taxon>
        <taxon>Hypocreomycetidae</taxon>
        <taxon>Glomerellales</taxon>
        <taxon>Glomerellaceae</taxon>
        <taxon>Colletotrichum</taxon>
        <taxon>Colletotrichum orchidearum species complex</taxon>
    </lineage>
</organism>
<feature type="compositionally biased region" description="Polar residues" evidence="1">
    <location>
        <begin position="230"/>
        <end position="243"/>
    </location>
</feature>
<dbReference type="EMBL" id="WIGM01001076">
    <property type="protein sequence ID" value="KAF6805493.1"/>
    <property type="molecule type" value="Genomic_DNA"/>
</dbReference>
<evidence type="ECO:0000313" key="4">
    <source>
        <dbReference type="Proteomes" id="UP000639643"/>
    </source>
</evidence>
<feature type="transmembrane region" description="Helical" evidence="2">
    <location>
        <begin position="86"/>
        <end position="104"/>
    </location>
</feature>
<dbReference type="AlphaFoldDB" id="A0A8H6J3G1"/>
<gene>
    <name evidence="3" type="ORF">CMUS01_14603</name>
</gene>
<keyword evidence="2" id="KW-0472">Membrane</keyword>
<dbReference type="Proteomes" id="UP000639643">
    <property type="component" value="Unassembled WGS sequence"/>
</dbReference>
<sequence>MANLFSPRLKSPIHLLQLLLVAVTLGISVARIFMPNRPRGRSGTMALGMVSPHKQQAAKSLVIILYQVLTEHVASLKRWASLKANLILNAMEIVFWAAVVYMSIQSQTQQVCIGVSCTLGWVVVVLGILLSMVAGCATIIAWLDFRFSRANGVPRGSKSVPLESRSEEGRSVESVQVEEINQERRKPEAYAGHGYVQAQQMYGQQYAQQGYQQQQQQAYGQQPPTYPQQAHGQTYGQQSYGRQ</sequence>
<keyword evidence="2" id="KW-0812">Transmembrane</keyword>
<keyword evidence="2" id="KW-1133">Transmembrane helix</keyword>
<feature type="compositionally biased region" description="Low complexity" evidence="1">
    <location>
        <begin position="213"/>
        <end position="229"/>
    </location>
</feature>
<feature type="region of interest" description="Disordered" evidence="1">
    <location>
        <begin position="213"/>
        <end position="243"/>
    </location>
</feature>
<name>A0A8H6J3G1_9PEZI</name>
<evidence type="ECO:0000256" key="1">
    <source>
        <dbReference type="SAM" id="MobiDB-lite"/>
    </source>
</evidence>
<accession>A0A8H6J3G1</accession>
<feature type="region of interest" description="Disordered" evidence="1">
    <location>
        <begin position="153"/>
        <end position="188"/>
    </location>
</feature>
<keyword evidence="4" id="KW-1185">Reference proteome</keyword>
<evidence type="ECO:0000313" key="3">
    <source>
        <dbReference type="EMBL" id="KAF6805493.1"/>
    </source>
</evidence>
<proteinExistence type="predicted"/>
<evidence type="ECO:0000256" key="2">
    <source>
        <dbReference type="SAM" id="Phobius"/>
    </source>
</evidence>
<protein>
    <recommendedName>
        <fullName evidence="5">MARVEL domain-containing protein</fullName>
    </recommendedName>
</protein>
<feature type="transmembrane region" description="Helical" evidence="2">
    <location>
        <begin position="119"/>
        <end position="143"/>
    </location>
</feature>
<evidence type="ECO:0008006" key="5">
    <source>
        <dbReference type="Google" id="ProtNLM"/>
    </source>
</evidence>
<reference evidence="3" key="1">
    <citation type="journal article" date="2020" name="Phytopathology">
        <title>Genome Sequence Resources of Colletotrichum truncatum, C. plurivorum, C. musicola, and C. sojae: Four Species Pathogenic to Soybean (Glycine max).</title>
        <authorList>
            <person name="Rogerio F."/>
            <person name="Boufleur T.R."/>
            <person name="Ciampi-Guillardi M."/>
            <person name="Sukno S.A."/>
            <person name="Thon M.R."/>
            <person name="Massola Junior N.S."/>
            <person name="Baroncelli R."/>
        </authorList>
    </citation>
    <scope>NUCLEOTIDE SEQUENCE</scope>
    <source>
        <strain evidence="3">LFN0074</strain>
    </source>
</reference>
<dbReference type="OrthoDB" id="3436860at2759"/>